<dbReference type="InterPro" id="IPR001878">
    <property type="entry name" value="Znf_CCHC"/>
</dbReference>
<dbReference type="EMBL" id="PKMF04000217">
    <property type="protein sequence ID" value="KAK7842663.1"/>
    <property type="molecule type" value="Genomic_DNA"/>
</dbReference>
<dbReference type="PROSITE" id="PS50158">
    <property type="entry name" value="ZF_CCHC"/>
    <property type="match status" value="1"/>
</dbReference>
<dbReference type="GO" id="GO:0008270">
    <property type="term" value="F:zinc ion binding"/>
    <property type="evidence" value="ECO:0007669"/>
    <property type="project" value="UniProtKB-KW"/>
</dbReference>
<evidence type="ECO:0000259" key="3">
    <source>
        <dbReference type="PROSITE" id="PS50158"/>
    </source>
</evidence>
<keyword evidence="1" id="KW-0479">Metal-binding</keyword>
<proteinExistence type="predicted"/>
<dbReference type="SUPFAM" id="SSF57756">
    <property type="entry name" value="Retrovirus zinc finger-like domains"/>
    <property type="match status" value="1"/>
</dbReference>
<dbReference type="Pfam" id="PF00098">
    <property type="entry name" value="zf-CCHC"/>
    <property type="match status" value="1"/>
</dbReference>
<keyword evidence="1" id="KW-0862">Zinc</keyword>
<dbReference type="AlphaFoldDB" id="A0AAW0KVL1"/>
<evidence type="ECO:0000313" key="5">
    <source>
        <dbReference type="Proteomes" id="UP000237347"/>
    </source>
</evidence>
<evidence type="ECO:0000256" key="2">
    <source>
        <dbReference type="SAM" id="MobiDB-lite"/>
    </source>
</evidence>
<accession>A0AAW0KVL1</accession>
<dbReference type="Proteomes" id="UP000237347">
    <property type="component" value="Unassembled WGS sequence"/>
</dbReference>
<protein>
    <recommendedName>
        <fullName evidence="3">CCHC-type domain-containing protein</fullName>
    </recommendedName>
</protein>
<reference evidence="4 5" key="1">
    <citation type="journal article" date="2018" name="Sci. Data">
        <title>The draft genome sequence of cork oak.</title>
        <authorList>
            <person name="Ramos A.M."/>
            <person name="Usie A."/>
            <person name="Barbosa P."/>
            <person name="Barros P.M."/>
            <person name="Capote T."/>
            <person name="Chaves I."/>
            <person name="Simoes F."/>
            <person name="Abreu I."/>
            <person name="Carrasquinho I."/>
            <person name="Faro C."/>
            <person name="Guimaraes J.B."/>
            <person name="Mendonca D."/>
            <person name="Nobrega F."/>
            <person name="Rodrigues L."/>
            <person name="Saibo N.J.M."/>
            <person name="Varela M.C."/>
            <person name="Egas C."/>
            <person name="Matos J."/>
            <person name="Miguel C.M."/>
            <person name="Oliveira M.M."/>
            <person name="Ricardo C.P."/>
            <person name="Goncalves S."/>
        </authorList>
    </citation>
    <scope>NUCLEOTIDE SEQUENCE [LARGE SCALE GENOMIC DNA]</scope>
    <source>
        <strain evidence="5">cv. HL8</strain>
    </source>
</reference>
<name>A0AAW0KVL1_QUESU</name>
<keyword evidence="1" id="KW-0863">Zinc-finger</keyword>
<dbReference type="InterPro" id="IPR036875">
    <property type="entry name" value="Znf_CCHC_sf"/>
</dbReference>
<evidence type="ECO:0000256" key="1">
    <source>
        <dbReference type="PROSITE-ProRule" id="PRU00047"/>
    </source>
</evidence>
<comment type="caution">
    <text evidence="4">The sequence shown here is derived from an EMBL/GenBank/DDBJ whole genome shotgun (WGS) entry which is preliminary data.</text>
</comment>
<dbReference type="GO" id="GO:0003676">
    <property type="term" value="F:nucleic acid binding"/>
    <property type="evidence" value="ECO:0007669"/>
    <property type="project" value="InterPro"/>
</dbReference>
<keyword evidence="5" id="KW-1185">Reference proteome</keyword>
<evidence type="ECO:0000313" key="4">
    <source>
        <dbReference type="EMBL" id="KAK7842663.1"/>
    </source>
</evidence>
<sequence length="73" mass="8066">MANLLPKRVKIGSLWQDIVYENLPLLCYRCGRIGHREPQCSEGMTKPTSTKQPGSEPRGPAAPLLEPNHVSTP</sequence>
<gene>
    <name evidence="4" type="ORF">CFP56_013510</name>
</gene>
<feature type="region of interest" description="Disordered" evidence="2">
    <location>
        <begin position="36"/>
        <end position="73"/>
    </location>
</feature>
<feature type="domain" description="CCHC-type" evidence="3">
    <location>
        <begin position="27"/>
        <end position="42"/>
    </location>
</feature>
<organism evidence="4 5">
    <name type="scientific">Quercus suber</name>
    <name type="common">Cork oak</name>
    <dbReference type="NCBI Taxonomy" id="58331"/>
    <lineage>
        <taxon>Eukaryota</taxon>
        <taxon>Viridiplantae</taxon>
        <taxon>Streptophyta</taxon>
        <taxon>Embryophyta</taxon>
        <taxon>Tracheophyta</taxon>
        <taxon>Spermatophyta</taxon>
        <taxon>Magnoliopsida</taxon>
        <taxon>eudicotyledons</taxon>
        <taxon>Gunneridae</taxon>
        <taxon>Pentapetalae</taxon>
        <taxon>rosids</taxon>
        <taxon>fabids</taxon>
        <taxon>Fagales</taxon>
        <taxon>Fagaceae</taxon>
        <taxon>Quercus</taxon>
    </lineage>
</organism>